<keyword evidence="1" id="KW-0433">Leucine-rich repeat</keyword>
<evidence type="ECO:0000256" key="2">
    <source>
        <dbReference type="ARBA" id="ARBA00022737"/>
    </source>
</evidence>
<dbReference type="PANTHER" id="PTHR48051:SF39">
    <property type="entry name" value="P53-INDUCED DEATH DOMAIN PROTEIN 1"/>
    <property type="match status" value="1"/>
</dbReference>
<dbReference type="InterPro" id="IPR032675">
    <property type="entry name" value="LRR_dom_sf"/>
</dbReference>
<feature type="compositionally biased region" description="Acidic residues" evidence="3">
    <location>
        <begin position="692"/>
        <end position="722"/>
    </location>
</feature>
<dbReference type="GO" id="GO:0005737">
    <property type="term" value="C:cytoplasm"/>
    <property type="evidence" value="ECO:0007669"/>
    <property type="project" value="TreeGrafter"/>
</dbReference>
<gene>
    <name evidence="4" type="ORF">H257_00178</name>
</gene>
<dbReference type="InterPro" id="IPR050216">
    <property type="entry name" value="LRR_domain-containing"/>
</dbReference>
<dbReference type="OrthoDB" id="73067at2759"/>
<dbReference type="Pfam" id="PF13855">
    <property type="entry name" value="LRR_8"/>
    <property type="match status" value="1"/>
</dbReference>
<accession>W4HBJ8</accession>
<dbReference type="EMBL" id="KI913114">
    <property type="protein sequence ID" value="ETV88634.1"/>
    <property type="molecule type" value="Genomic_DNA"/>
</dbReference>
<evidence type="ECO:0000256" key="1">
    <source>
        <dbReference type="ARBA" id="ARBA00022614"/>
    </source>
</evidence>
<name>W4HBJ8_APHAT</name>
<dbReference type="PANTHER" id="PTHR48051">
    <property type="match status" value="1"/>
</dbReference>
<keyword evidence="2" id="KW-0677">Repeat</keyword>
<dbReference type="SMART" id="SM00364">
    <property type="entry name" value="LRR_BAC"/>
    <property type="match status" value="5"/>
</dbReference>
<dbReference type="InterPro" id="IPR003591">
    <property type="entry name" value="Leu-rich_rpt_typical-subtyp"/>
</dbReference>
<dbReference type="Gene3D" id="3.80.10.10">
    <property type="entry name" value="Ribonuclease Inhibitor"/>
    <property type="match status" value="2"/>
</dbReference>
<organism evidence="4">
    <name type="scientific">Aphanomyces astaci</name>
    <name type="common">Crayfish plague agent</name>
    <dbReference type="NCBI Taxonomy" id="112090"/>
    <lineage>
        <taxon>Eukaryota</taxon>
        <taxon>Sar</taxon>
        <taxon>Stramenopiles</taxon>
        <taxon>Oomycota</taxon>
        <taxon>Saprolegniomycetes</taxon>
        <taxon>Saprolegniales</taxon>
        <taxon>Verrucalvaceae</taxon>
        <taxon>Aphanomyces</taxon>
    </lineage>
</organism>
<dbReference type="RefSeq" id="XP_009821034.1">
    <property type="nucleotide sequence ID" value="XM_009822732.1"/>
</dbReference>
<reference evidence="4" key="1">
    <citation type="submission" date="2013-12" db="EMBL/GenBank/DDBJ databases">
        <title>The Genome Sequence of Aphanomyces astaci APO3.</title>
        <authorList>
            <consortium name="The Broad Institute Genomics Platform"/>
            <person name="Russ C."/>
            <person name="Tyler B."/>
            <person name="van West P."/>
            <person name="Dieguez-Uribeondo J."/>
            <person name="Young S.K."/>
            <person name="Zeng Q."/>
            <person name="Gargeya S."/>
            <person name="Fitzgerald M."/>
            <person name="Abouelleil A."/>
            <person name="Alvarado L."/>
            <person name="Chapman S.B."/>
            <person name="Gainer-Dewar J."/>
            <person name="Goldberg J."/>
            <person name="Griggs A."/>
            <person name="Gujja S."/>
            <person name="Hansen M."/>
            <person name="Howarth C."/>
            <person name="Imamovic A."/>
            <person name="Ireland A."/>
            <person name="Larimer J."/>
            <person name="McCowan C."/>
            <person name="Murphy C."/>
            <person name="Pearson M."/>
            <person name="Poon T.W."/>
            <person name="Priest M."/>
            <person name="Roberts A."/>
            <person name="Saif S."/>
            <person name="Shea T."/>
            <person name="Sykes S."/>
            <person name="Wortman J."/>
            <person name="Nusbaum C."/>
            <person name="Birren B."/>
        </authorList>
    </citation>
    <scope>NUCLEOTIDE SEQUENCE [LARGE SCALE GENOMIC DNA]</scope>
    <source>
        <strain evidence="4">APO3</strain>
    </source>
</reference>
<evidence type="ECO:0000313" key="4">
    <source>
        <dbReference type="EMBL" id="ETV88634.1"/>
    </source>
</evidence>
<proteinExistence type="predicted"/>
<feature type="region of interest" description="Disordered" evidence="3">
    <location>
        <begin position="658"/>
        <end position="728"/>
    </location>
</feature>
<dbReference type="VEuPathDB" id="FungiDB:H257_00178"/>
<dbReference type="InterPro" id="IPR001611">
    <property type="entry name" value="Leu-rich_rpt"/>
</dbReference>
<evidence type="ECO:0000256" key="3">
    <source>
        <dbReference type="SAM" id="MobiDB-lite"/>
    </source>
</evidence>
<dbReference type="SUPFAM" id="SSF52058">
    <property type="entry name" value="L domain-like"/>
    <property type="match status" value="1"/>
</dbReference>
<dbReference type="AlphaFoldDB" id="W4HBJ8"/>
<dbReference type="SMART" id="SM00369">
    <property type="entry name" value="LRR_TYP"/>
    <property type="match status" value="7"/>
</dbReference>
<evidence type="ECO:0008006" key="5">
    <source>
        <dbReference type="Google" id="ProtNLM"/>
    </source>
</evidence>
<dbReference type="GeneID" id="20802174"/>
<sequence>MASASTALGKAERDAWIQSKLVENRKLKEKEECRVAEEARQVKERLWSPYSRAAILHNELNIAWKGDLDIFHWARVLPFRELVALRVTGHALVDMPSELPTQLPALQVLCLISNALETLPDNIGLLTHLVEMDLTKNKLKVLPDSICDIKTLTFLNLSNNLLEALPSRFGDLVRLEKVWVEGNQLTQTPPSFGRLRCHCANLNANRFRDWALFRPELTLLTTLTLNLNHLEAFPDSLCTLPALTSLSASNNSLVSLPESFGALVKLRSLRLDWNRIKELPYSFRHLTVLEDIHMERNPMTMPPLEVVYQGAATVVTYMHQRYLAWLRQERRKVVEQLQAVLAAFRVELDLAMEGNDLPTWTPFLAVFTPDVERTVRGTSLSFYALVLPALLSDLLPCLQRHWANHPEHRPSESIVPFDFFDLPHRVLVDAVTNYDDEYSMALVGDQVANFRSCACVDPDTNTRKPCNRTPAPFQCERSDAALLRVKMVTSQEYKDMQSDSYLVARRERLANAMRAKCVEYINSEPGIEFFDKTSIKCAKTLLATRAAKERALKQKAKHDHEVATTRRKTILKIQALQTKHSRRSMALGKTMGGLQKELEMLQMQIRTAPPGQAKVLLGRRDELMKRIDQAQGDLHKLAQDPAMRKLQQKMLELDGKVLADSRSSVQTKKEPSRNSQGQEEADDDKDNSSDNTNDDDNSDNEDSEGGDSASDESDESDDETSNDDANSLMAGLGAIPGLEPVVNWIDAATAIIERILDTRQPPKKPHAEELAHLFNQHLRDTYTKEKMAKVKNKVTTEFHQMRFVLRKWMGFGNRVVYVAWRDYVRETVAIRRATLQKQKLDEELAEQNRVAEIELGKLEATYWDQKVNPYTDTEYYQHRTTGELRDTPPPYWEDIYEPATTTSPPLALPFLPPIK</sequence>
<protein>
    <recommendedName>
        <fullName evidence="5">WW domain-containing protein</fullName>
    </recommendedName>
</protein>
<dbReference type="STRING" id="112090.W4HBJ8"/>